<sequence>MAILKTYLLAPNFTTHLGANVQLGTIIANPFRPSKWIGKIPLHIETDTHVEYDRSISPGVSASMHVNAFAKFLETASGTIGLQKDKTILDHYTMDSLETISYKRDITDDEAAEMVRANSNLQEVMKSGILGSVPIYIVTGLKVAKGFHLTSEVTKSKGANIGADIPITDQVSAGAELSVSQTKTLSEQSSTAQDIVFAYQLHAVANKGYWKKRRVDIDIYAPKAAALGKDTRTTEDAVAVAGATTEDFEEAQLDYGDVAVTEHNAYDGKGDISCICIAFKEQA</sequence>
<keyword evidence="2" id="KW-1185">Reference proteome</keyword>
<reference evidence="1" key="1">
    <citation type="submission" date="2020-06" db="EMBL/GenBank/DDBJ databases">
        <authorList>
            <person name="Onetto C."/>
        </authorList>
    </citation>
    <scope>NUCLEOTIDE SEQUENCE</scope>
</reference>
<comment type="caution">
    <text evidence="1">The sequence shown here is derived from an EMBL/GenBank/DDBJ whole genome shotgun (WGS) entry which is preliminary data.</text>
</comment>
<dbReference type="OrthoDB" id="4500473at2759"/>
<evidence type="ECO:0000313" key="1">
    <source>
        <dbReference type="EMBL" id="CAD0111270.1"/>
    </source>
</evidence>
<evidence type="ECO:0000313" key="2">
    <source>
        <dbReference type="Proteomes" id="UP000745764"/>
    </source>
</evidence>
<proteinExistence type="predicted"/>
<dbReference type="Proteomes" id="UP000745764">
    <property type="component" value="Unassembled WGS sequence"/>
</dbReference>
<accession>A0A9N8PSK6</accession>
<organism evidence="1 2">
    <name type="scientific">Aureobasidium uvarum</name>
    <dbReference type="NCBI Taxonomy" id="2773716"/>
    <lineage>
        <taxon>Eukaryota</taxon>
        <taxon>Fungi</taxon>
        <taxon>Dikarya</taxon>
        <taxon>Ascomycota</taxon>
        <taxon>Pezizomycotina</taxon>
        <taxon>Dothideomycetes</taxon>
        <taxon>Dothideomycetidae</taxon>
        <taxon>Dothideales</taxon>
        <taxon>Saccotheciaceae</taxon>
        <taxon>Aureobasidium</taxon>
    </lineage>
</organism>
<name>A0A9N8PSK6_9PEZI</name>
<gene>
    <name evidence="1" type="ORF">AWRI4620_LOCUS5525</name>
</gene>
<dbReference type="EMBL" id="CAINUL010000009">
    <property type="protein sequence ID" value="CAD0111270.1"/>
    <property type="molecule type" value="Genomic_DNA"/>
</dbReference>
<protein>
    <submittedName>
        <fullName evidence="1">Uncharacterized protein</fullName>
    </submittedName>
</protein>
<dbReference type="AlphaFoldDB" id="A0A9N8PSK6"/>